<feature type="non-terminal residue" evidence="2">
    <location>
        <position position="176"/>
    </location>
</feature>
<evidence type="ECO:0000313" key="3">
    <source>
        <dbReference type="Proteomes" id="UP000018936"/>
    </source>
</evidence>
<name>V8ND30_OPHHA</name>
<dbReference type="EMBL" id="AZIM01005509">
    <property type="protein sequence ID" value="ETE59538.1"/>
    <property type="molecule type" value="Genomic_DNA"/>
</dbReference>
<accession>V8ND30</accession>
<keyword evidence="2" id="KW-0418">Kinase</keyword>
<evidence type="ECO:0000313" key="2">
    <source>
        <dbReference type="EMBL" id="ETE59538.1"/>
    </source>
</evidence>
<keyword evidence="3" id="KW-1185">Reference proteome</keyword>
<gene>
    <name evidence="2" type="primary">ITPKC</name>
    <name evidence="2" type="ORF">L345_14733</name>
</gene>
<protein>
    <submittedName>
        <fullName evidence="2">Inositol-trisphosphate 3-kinase C</fullName>
    </submittedName>
</protein>
<comment type="caution">
    <text evidence="2">The sequence shown here is derived from an EMBL/GenBank/DDBJ whole genome shotgun (WGS) entry which is preliminary data.</text>
</comment>
<sequence>MEWIPASSGSLVQPTESERWEAAEPPSELARAAEGGAELCRGAFSSNGLQTCQGSPPCPLSQMTSGVPPAPAPSCLSQAPGMPFDRSISGSSTCSSLASSSQESDDVFSDVEGRSVTTKKRVLRKTKSWKTFFTMVHWSLRRRSSWVQLAGHEGMNCRRICGVARGKVWGGGSGAK</sequence>
<dbReference type="Proteomes" id="UP000018936">
    <property type="component" value="Unassembled WGS sequence"/>
</dbReference>
<proteinExistence type="predicted"/>
<dbReference type="GO" id="GO:0016301">
    <property type="term" value="F:kinase activity"/>
    <property type="evidence" value="ECO:0007669"/>
    <property type="project" value="UniProtKB-KW"/>
</dbReference>
<keyword evidence="2" id="KW-0808">Transferase</keyword>
<organism evidence="2 3">
    <name type="scientific">Ophiophagus hannah</name>
    <name type="common">King cobra</name>
    <name type="synonym">Naja hannah</name>
    <dbReference type="NCBI Taxonomy" id="8665"/>
    <lineage>
        <taxon>Eukaryota</taxon>
        <taxon>Metazoa</taxon>
        <taxon>Chordata</taxon>
        <taxon>Craniata</taxon>
        <taxon>Vertebrata</taxon>
        <taxon>Euteleostomi</taxon>
        <taxon>Lepidosauria</taxon>
        <taxon>Squamata</taxon>
        <taxon>Bifurcata</taxon>
        <taxon>Unidentata</taxon>
        <taxon>Episquamata</taxon>
        <taxon>Toxicofera</taxon>
        <taxon>Serpentes</taxon>
        <taxon>Colubroidea</taxon>
        <taxon>Elapidae</taxon>
        <taxon>Elapinae</taxon>
        <taxon>Ophiophagus</taxon>
    </lineage>
</organism>
<feature type="region of interest" description="Disordered" evidence="1">
    <location>
        <begin position="1"/>
        <end position="31"/>
    </location>
</feature>
<dbReference type="AlphaFoldDB" id="V8ND30"/>
<dbReference type="OrthoDB" id="8952810at2759"/>
<evidence type="ECO:0000256" key="1">
    <source>
        <dbReference type="SAM" id="MobiDB-lite"/>
    </source>
</evidence>
<reference evidence="2 3" key="1">
    <citation type="journal article" date="2013" name="Proc. Natl. Acad. Sci. U.S.A.">
        <title>The king cobra genome reveals dynamic gene evolution and adaptation in the snake venom system.</title>
        <authorList>
            <person name="Vonk F.J."/>
            <person name="Casewell N.R."/>
            <person name="Henkel C.V."/>
            <person name="Heimberg A.M."/>
            <person name="Jansen H.J."/>
            <person name="McCleary R.J."/>
            <person name="Kerkkamp H.M."/>
            <person name="Vos R.A."/>
            <person name="Guerreiro I."/>
            <person name="Calvete J.J."/>
            <person name="Wuster W."/>
            <person name="Woods A.E."/>
            <person name="Logan J.M."/>
            <person name="Harrison R.A."/>
            <person name="Castoe T.A."/>
            <person name="de Koning A.P."/>
            <person name="Pollock D.D."/>
            <person name="Yandell M."/>
            <person name="Calderon D."/>
            <person name="Renjifo C."/>
            <person name="Currier R.B."/>
            <person name="Salgado D."/>
            <person name="Pla D."/>
            <person name="Sanz L."/>
            <person name="Hyder A.S."/>
            <person name="Ribeiro J.M."/>
            <person name="Arntzen J.W."/>
            <person name="van den Thillart G.E."/>
            <person name="Boetzer M."/>
            <person name="Pirovano W."/>
            <person name="Dirks R.P."/>
            <person name="Spaink H.P."/>
            <person name="Duboule D."/>
            <person name="McGlinn E."/>
            <person name="Kini R.M."/>
            <person name="Richardson M.K."/>
        </authorList>
    </citation>
    <scope>NUCLEOTIDE SEQUENCE</scope>
    <source>
        <tissue evidence="2">Blood</tissue>
    </source>
</reference>